<keyword evidence="2" id="KW-0812">Transmembrane</keyword>
<keyword evidence="2" id="KW-1133">Transmembrane helix</keyword>
<name>A0AAW4WID2_9FIRM</name>
<dbReference type="AlphaFoldDB" id="A0AAW4WID2"/>
<evidence type="ECO:0000259" key="3">
    <source>
        <dbReference type="Pfam" id="PF12733"/>
    </source>
</evidence>
<dbReference type="RefSeq" id="WP_227710270.1">
    <property type="nucleotide sequence ID" value="NZ_JAJEQW010000009.1"/>
</dbReference>
<feature type="region of interest" description="Disordered" evidence="1">
    <location>
        <begin position="388"/>
        <end position="514"/>
    </location>
</feature>
<feature type="transmembrane region" description="Helical" evidence="2">
    <location>
        <begin position="336"/>
        <end position="356"/>
    </location>
</feature>
<evidence type="ECO:0000313" key="5">
    <source>
        <dbReference type="Proteomes" id="UP001198893"/>
    </source>
</evidence>
<sequence length="514" mass="56859">MKKTIRKIEILFMALICIFAMSGMPMQVYAGPADNSLETLTVTEGSLSPAFEGSRMYYTVQVAQDVSSVTVSAKTVNPAATIQSGVGTTTLKTDGDTKIDVVVQAENGNLATYHLTITKSATGAATDTTTSTDTGNTPADNNTGADNGTDTATPDDTVSAYTVSEDFTAEQIPADFTEAQVPYQGAEYRGAAFNNGNLSLLYMTDAAGNAGFYVVNGTDGSVCPYIRIDNGDNYLILMTPSAVTSFVPGEATTPIQVGDSTFEDAYATDTENIYTVYGMTNDGQEGWYNYNTSDGTFSEYQYSDSTEEDTDTTYLQNALNDLNDKYTARKDRDLKIIAGLIVVIVILIFIIINLLLRGRRGYEEEDDDEIEEAVDIFEEEKRRKAKKKQKFVEDTGKVEEEPVKEKETSAVKDLPEKTESEEKEEADSAAQLPEEVAERLGETDFMEEFEEEPEFMSGRKKREKEKREKKEKKRRSKDIFDDDDEDNGIFASHDDFIEKESSDDDIEVMDLNDL</sequence>
<reference evidence="4" key="1">
    <citation type="submission" date="2021-10" db="EMBL/GenBank/DDBJ databases">
        <title>Anaerobic single-cell dispensing facilitates the cultivation of human gut bacteria.</title>
        <authorList>
            <person name="Afrizal A."/>
        </authorList>
    </citation>
    <scope>NUCLEOTIDE SEQUENCE</scope>
    <source>
        <strain evidence="4">CLA-AA-H204</strain>
    </source>
</reference>
<dbReference type="Pfam" id="PF12733">
    <property type="entry name" value="Cadherin-like"/>
    <property type="match status" value="1"/>
</dbReference>
<dbReference type="EMBL" id="JAJEQW010000009">
    <property type="protein sequence ID" value="MCC2242515.1"/>
    <property type="molecule type" value="Genomic_DNA"/>
</dbReference>
<protein>
    <submittedName>
        <fullName evidence="4">Cadherin-like beta sandwich domain-containing protein</fullName>
    </submittedName>
</protein>
<evidence type="ECO:0000256" key="2">
    <source>
        <dbReference type="SAM" id="Phobius"/>
    </source>
</evidence>
<comment type="caution">
    <text evidence="4">The sequence shown here is derived from an EMBL/GenBank/DDBJ whole genome shotgun (WGS) entry which is preliminary data.</text>
</comment>
<evidence type="ECO:0000313" key="4">
    <source>
        <dbReference type="EMBL" id="MCC2242515.1"/>
    </source>
</evidence>
<feature type="domain" description="Cadherin-like beta-sandwich-like" evidence="3">
    <location>
        <begin position="39"/>
        <end position="119"/>
    </location>
</feature>
<feature type="compositionally biased region" description="Basic and acidic residues" evidence="1">
    <location>
        <begin position="390"/>
        <end position="420"/>
    </location>
</feature>
<accession>A0AAW4WID2</accession>
<gene>
    <name evidence="4" type="ORF">LKD47_09425</name>
</gene>
<evidence type="ECO:0000256" key="1">
    <source>
        <dbReference type="SAM" id="MobiDB-lite"/>
    </source>
</evidence>
<feature type="compositionally biased region" description="Low complexity" evidence="1">
    <location>
        <begin position="124"/>
        <end position="135"/>
    </location>
</feature>
<organism evidence="4 5">
    <name type="scientific">Roseburia amylophila</name>
    <dbReference type="NCBI Taxonomy" id="2981794"/>
    <lineage>
        <taxon>Bacteria</taxon>
        <taxon>Bacillati</taxon>
        <taxon>Bacillota</taxon>
        <taxon>Clostridia</taxon>
        <taxon>Lachnospirales</taxon>
        <taxon>Lachnospiraceae</taxon>
        <taxon>Roseburia</taxon>
    </lineage>
</organism>
<keyword evidence="2" id="KW-0472">Membrane</keyword>
<proteinExistence type="predicted"/>
<feature type="compositionally biased region" description="Acidic residues" evidence="1">
    <location>
        <begin position="444"/>
        <end position="454"/>
    </location>
</feature>
<dbReference type="InterPro" id="IPR025883">
    <property type="entry name" value="Cadherin-like_domain"/>
</dbReference>
<dbReference type="Proteomes" id="UP001198893">
    <property type="component" value="Unassembled WGS sequence"/>
</dbReference>
<feature type="compositionally biased region" description="Basic residues" evidence="1">
    <location>
        <begin position="458"/>
        <end position="476"/>
    </location>
</feature>
<feature type="compositionally biased region" description="Polar residues" evidence="1">
    <location>
        <begin position="136"/>
        <end position="154"/>
    </location>
</feature>
<feature type="region of interest" description="Disordered" evidence="1">
    <location>
        <begin position="124"/>
        <end position="154"/>
    </location>
</feature>
<feature type="compositionally biased region" description="Acidic residues" evidence="1">
    <location>
        <begin position="501"/>
        <end position="514"/>
    </location>
</feature>